<dbReference type="SUPFAM" id="SSF55729">
    <property type="entry name" value="Acyl-CoA N-acyltransferases (Nat)"/>
    <property type="match status" value="1"/>
</dbReference>
<accession>A0ABQ3ICH7</accession>
<evidence type="ECO:0000256" key="5">
    <source>
        <dbReference type="ARBA" id="ARBA00023315"/>
    </source>
</evidence>
<keyword evidence="5" id="KW-0012">Acyltransferase</keyword>
<evidence type="ECO:0000256" key="2">
    <source>
        <dbReference type="ARBA" id="ARBA00022516"/>
    </source>
</evidence>
<gene>
    <name evidence="6" type="ORF">GCM10011340_32940</name>
</gene>
<dbReference type="PANTHER" id="PTHR37323">
    <property type="entry name" value="GCN5-RELATED N-ACETYLTRANSFERASE"/>
    <property type="match status" value="1"/>
</dbReference>
<reference evidence="7" key="1">
    <citation type="journal article" date="2019" name="Int. J. Syst. Evol. Microbiol.">
        <title>The Global Catalogue of Microorganisms (GCM) 10K type strain sequencing project: providing services to taxonomists for standard genome sequencing and annotation.</title>
        <authorList>
            <consortium name="The Broad Institute Genomics Platform"/>
            <consortium name="The Broad Institute Genome Sequencing Center for Infectious Disease"/>
            <person name="Wu L."/>
            <person name="Ma J."/>
        </authorList>
    </citation>
    <scope>NUCLEOTIDE SEQUENCE [LARGE SCALE GENOMIC DNA]</scope>
    <source>
        <strain evidence="7">CGMCC 1.15111</strain>
    </source>
</reference>
<dbReference type="Proteomes" id="UP000658258">
    <property type="component" value="Unassembled WGS sequence"/>
</dbReference>
<dbReference type="EMBL" id="BNAG01000004">
    <property type="protein sequence ID" value="GHE73647.1"/>
    <property type="molecule type" value="Genomic_DNA"/>
</dbReference>
<dbReference type="InterPro" id="IPR052351">
    <property type="entry name" value="Ornithine_N-alpha-AT"/>
</dbReference>
<dbReference type="InterPro" id="IPR016181">
    <property type="entry name" value="Acyl_CoA_acyltransferase"/>
</dbReference>
<organism evidence="6 7">
    <name type="scientific">Roseivirga thermotolerans</name>
    <dbReference type="NCBI Taxonomy" id="1758176"/>
    <lineage>
        <taxon>Bacteria</taxon>
        <taxon>Pseudomonadati</taxon>
        <taxon>Bacteroidota</taxon>
        <taxon>Cytophagia</taxon>
        <taxon>Cytophagales</taxon>
        <taxon>Roseivirgaceae</taxon>
        <taxon>Roseivirga</taxon>
    </lineage>
</organism>
<evidence type="ECO:0000313" key="7">
    <source>
        <dbReference type="Proteomes" id="UP000658258"/>
    </source>
</evidence>
<evidence type="ECO:0000256" key="1">
    <source>
        <dbReference type="ARBA" id="ARBA00005189"/>
    </source>
</evidence>
<proteinExistence type="predicted"/>
<keyword evidence="3" id="KW-0808">Transferase</keyword>
<evidence type="ECO:0000313" key="6">
    <source>
        <dbReference type="EMBL" id="GHE73647.1"/>
    </source>
</evidence>
<protein>
    <submittedName>
        <fullName evidence="6">Hemolysin A</fullName>
    </submittedName>
</protein>
<dbReference type="Pfam" id="PF13444">
    <property type="entry name" value="Acetyltransf_5"/>
    <property type="match status" value="1"/>
</dbReference>
<keyword evidence="4" id="KW-0443">Lipid metabolism</keyword>
<comment type="caution">
    <text evidence="6">The sequence shown here is derived from an EMBL/GenBank/DDBJ whole genome shotgun (WGS) entry which is preliminary data.</text>
</comment>
<name>A0ABQ3ICH7_9BACT</name>
<evidence type="ECO:0000256" key="4">
    <source>
        <dbReference type="ARBA" id="ARBA00023098"/>
    </source>
</evidence>
<keyword evidence="7" id="KW-1185">Reference proteome</keyword>
<sequence length="322" mass="37505">MKQSKVQKEIIPPVERELIEDELTRERFVQCTHKGNNEIYIVNHHNSPHTMREIGRLREVSFRAAGGGTGHEIDIDEYDTNERCYEQLIVYNREDQEIIGGYRFITGPRALNPQTGEFELSTAHYFDFSKQMKEEYLPVSIELGRSWVQPEYQPSVNPRKGVFALANIWDGLGALITNYPEIKYFFGKVTMYRNYNSEARDILLAFMAHYFPDHQKLCTPKTELFAGFDNRVFKEYFQEDIPFSDGFKVLHKLLKDRGEWIPPLINIYMNLSSTMMTFGTAFNPDFGGVEETGLLVTIADIHEEVKERHITDYKRNDCVDSE</sequence>
<keyword evidence="2" id="KW-0444">Lipid biosynthesis</keyword>
<dbReference type="PANTHER" id="PTHR37323:SF1">
    <property type="entry name" value="L-ORNITHINE N(ALPHA)-ACYLTRANSFERASE"/>
    <property type="match status" value="1"/>
</dbReference>
<comment type="pathway">
    <text evidence="1">Lipid metabolism.</text>
</comment>
<dbReference type="RefSeq" id="WP_189631383.1">
    <property type="nucleotide sequence ID" value="NZ_BNAG01000004.1"/>
</dbReference>
<evidence type="ECO:0000256" key="3">
    <source>
        <dbReference type="ARBA" id="ARBA00022679"/>
    </source>
</evidence>